<accession>A0AB94IAD7</accession>
<comment type="caution">
    <text evidence="2">The sequence shown here is derived from an EMBL/GenBank/DDBJ whole genome shotgun (WGS) entry which is preliminary data.</text>
</comment>
<protein>
    <submittedName>
        <fullName evidence="2">Uncharacterized protein</fullName>
    </submittedName>
</protein>
<dbReference type="RefSeq" id="WP_133459389.1">
    <property type="nucleotide sequence ID" value="NZ_AWGA01000104.1"/>
</dbReference>
<sequence length="323" mass="37280">MKKLFVFIILFYLSFPLFAQICKETKSNEIKGQFINGDYFEGKYNYCRLINPKEDNISQINLNINGTTNSYIYVGGGNPTIETSNLGVISIFDKLGGMESPAKITYLTRINKNLIKLGEINLDYSQGQVINYSIDNVNNKIDALSATFLEKIKQSFINNTKLSYPDYFLLLLFDSTLVNDISSDWINKFYAKLNLMQHRDLINIYSQNIFFKNTTLCNKNKNEKNAFGCQIKNRKLSLCYNYVNSNLFYRFGTQSKIELELVKVIEDKDKKNSIISFANKDIDYVVDTKPGKEGIKIKRKEIQLYNFQCNPSTVEPMILDSFN</sequence>
<dbReference type="Proteomes" id="UP000506160">
    <property type="component" value="Unassembled WGS sequence"/>
</dbReference>
<dbReference type="AlphaFoldDB" id="A0AB94IAD7"/>
<evidence type="ECO:0000313" key="2">
    <source>
        <dbReference type="EMBL" id="TEA26344.1"/>
    </source>
</evidence>
<evidence type="ECO:0000256" key="1">
    <source>
        <dbReference type="SAM" id="SignalP"/>
    </source>
</evidence>
<keyword evidence="1" id="KW-0732">Signal</keyword>
<feature type="chain" id="PRO_5044492187" evidence="1">
    <location>
        <begin position="20"/>
        <end position="323"/>
    </location>
</feature>
<name>A0AB94IAD7_9GAMM</name>
<feature type="signal peptide" evidence="1">
    <location>
        <begin position="1"/>
        <end position="19"/>
    </location>
</feature>
<gene>
    <name evidence="2" type="ORF">O970_09105</name>
</gene>
<keyword evidence="3" id="KW-1185">Reference proteome</keyword>
<dbReference type="EMBL" id="AWGA01000104">
    <property type="protein sequence ID" value="TEA26344.1"/>
    <property type="molecule type" value="Genomic_DNA"/>
</dbReference>
<proteinExistence type="predicted"/>
<organism evidence="2 3">
    <name type="scientific">Candidatus Schmidhempelia bombi str. Bimp</name>
    <dbReference type="NCBI Taxonomy" id="1387197"/>
    <lineage>
        <taxon>Bacteria</taxon>
        <taxon>Pseudomonadati</taxon>
        <taxon>Pseudomonadota</taxon>
        <taxon>Gammaproteobacteria</taxon>
        <taxon>Orbales</taxon>
        <taxon>Orbaceae</taxon>
        <taxon>Candidatus Schmidhempelia</taxon>
    </lineage>
</organism>
<reference evidence="2 3" key="1">
    <citation type="journal article" date="2014" name="Appl. Environ. Microbiol.">
        <title>Genomic features of a bumble bee symbiont reflect its host environment.</title>
        <authorList>
            <person name="Martinson V.G."/>
            <person name="Magoc T."/>
            <person name="Koch H."/>
            <person name="Salzberg S.L."/>
            <person name="Moran N.A."/>
        </authorList>
    </citation>
    <scope>NUCLEOTIDE SEQUENCE [LARGE SCALE GENOMIC DNA]</scope>
    <source>
        <strain evidence="2 3">Bimp</strain>
    </source>
</reference>
<evidence type="ECO:0000313" key="3">
    <source>
        <dbReference type="Proteomes" id="UP000506160"/>
    </source>
</evidence>